<evidence type="ECO:0000256" key="1">
    <source>
        <dbReference type="ARBA" id="ARBA00012368"/>
    </source>
</evidence>
<feature type="domain" description="PI-PLC Y-box" evidence="6">
    <location>
        <begin position="308"/>
        <end position="345"/>
    </location>
</feature>
<dbReference type="AlphaFoldDB" id="A0A6C0KPD4"/>
<organism evidence="7">
    <name type="scientific">viral metagenome</name>
    <dbReference type="NCBI Taxonomy" id="1070528"/>
    <lineage>
        <taxon>unclassified sequences</taxon>
        <taxon>metagenomes</taxon>
        <taxon>organismal metagenomes</taxon>
    </lineage>
</organism>
<dbReference type="SMART" id="SM00148">
    <property type="entry name" value="PLCXc"/>
    <property type="match status" value="1"/>
</dbReference>
<dbReference type="EMBL" id="MN740943">
    <property type="protein sequence ID" value="QHU19006.1"/>
    <property type="molecule type" value="Genomic_DNA"/>
</dbReference>
<evidence type="ECO:0000259" key="6">
    <source>
        <dbReference type="PROSITE" id="PS50008"/>
    </source>
</evidence>
<evidence type="ECO:0000313" key="7">
    <source>
        <dbReference type="EMBL" id="QHU19006.1"/>
    </source>
</evidence>
<evidence type="ECO:0000256" key="2">
    <source>
        <dbReference type="ARBA" id="ARBA00022801"/>
    </source>
</evidence>
<evidence type="ECO:0000256" key="4">
    <source>
        <dbReference type="ARBA" id="ARBA00023098"/>
    </source>
</evidence>
<evidence type="ECO:0000256" key="5">
    <source>
        <dbReference type="SAM" id="Phobius"/>
    </source>
</evidence>
<dbReference type="SUPFAM" id="SSF51695">
    <property type="entry name" value="PLC-like phosphodiesterases"/>
    <property type="match status" value="1"/>
</dbReference>
<reference evidence="7" key="1">
    <citation type="journal article" date="2020" name="Nature">
        <title>Giant virus diversity and host interactions through global metagenomics.</title>
        <authorList>
            <person name="Schulz F."/>
            <person name="Roux S."/>
            <person name="Paez-Espino D."/>
            <person name="Jungbluth S."/>
            <person name="Walsh D.A."/>
            <person name="Denef V.J."/>
            <person name="McMahon K.D."/>
            <person name="Konstantinidis K.T."/>
            <person name="Eloe-Fadrosh E.A."/>
            <person name="Kyrpides N.C."/>
            <person name="Woyke T."/>
        </authorList>
    </citation>
    <scope>NUCLEOTIDE SEQUENCE</scope>
    <source>
        <strain evidence="7">GVMAG-S-3300013014-104</strain>
    </source>
</reference>
<evidence type="ECO:0000256" key="3">
    <source>
        <dbReference type="ARBA" id="ARBA00022963"/>
    </source>
</evidence>
<dbReference type="GO" id="GO:0051209">
    <property type="term" value="P:release of sequestered calcium ion into cytosol"/>
    <property type="evidence" value="ECO:0007669"/>
    <property type="project" value="TreeGrafter"/>
</dbReference>
<dbReference type="GO" id="GO:0004435">
    <property type="term" value="F:phosphatidylinositol-4,5-bisphosphate phospholipase C activity"/>
    <property type="evidence" value="ECO:0007669"/>
    <property type="project" value="UniProtKB-EC"/>
</dbReference>
<dbReference type="Pfam" id="PF00388">
    <property type="entry name" value="PI-PLC-X"/>
    <property type="match status" value="1"/>
</dbReference>
<keyword evidence="3" id="KW-0442">Lipid degradation</keyword>
<keyword evidence="4" id="KW-0443">Lipid metabolism</keyword>
<dbReference type="GO" id="GO:0048015">
    <property type="term" value="P:phosphatidylinositol-mediated signaling"/>
    <property type="evidence" value="ECO:0007669"/>
    <property type="project" value="TreeGrafter"/>
</dbReference>
<dbReference type="InterPro" id="IPR001711">
    <property type="entry name" value="PLipase_C_Pinositol-sp_Y"/>
</dbReference>
<dbReference type="EC" id="3.1.4.11" evidence="1"/>
<proteinExistence type="predicted"/>
<keyword evidence="5" id="KW-0812">Transmembrane</keyword>
<dbReference type="PROSITE" id="PS50007">
    <property type="entry name" value="PIPLC_X_DOMAIN"/>
    <property type="match status" value="1"/>
</dbReference>
<keyword evidence="2" id="KW-0378">Hydrolase</keyword>
<accession>A0A6C0KPD4</accession>
<dbReference type="Gene3D" id="3.20.20.190">
    <property type="entry name" value="Phosphatidylinositol (PI) phosphodiesterase"/>
    <property type="match status" value="1"/>
</dbReference>
<feature type="transmembrane region" description="Helical" evidence="5">
    <location>
        <begin position="25"/>
        <end position="47"/>
    </location>
</feature>
<keyword evidence="5" id="KW-0472">Membrane</keyword>
<dbReference type="InterPro" id="IPR001192">
    <property type="entry name" value="PI-PLC_fam"/>
</dbReference>
<sequence length="377" mass="43797">MDKKTIEHTINNSVKNITQMKESTAVFLITCITLLIILISFLCYFYYSRLRNKECNNMKTIYGDLNGKIRSVDDTDQFNYTFKDYYIKSAYNCCSGGNYKNDYVDTCNLKYLLKQGVRGLDFEIYSMNDGPVVATSTSDSYYVKETFNYINFVDVMNIIRDYAFSTSTAPNSRDPIIIHLRIKSANQKMYQNFAKLLEQYDSILLSKDYDSENNGKNFGNVPLKNLYGKVIIIVDRSNISFLECQEFYRFVNMTSNSVFMRALHYYDIKFTPDMNELIEFNKQNMTIGMPDKGSNPENPSSLIMREMGCQLLAMRYQKIDVNVEENDLFFDENGYAFVLKPENLRYIPVTIPMPPPQNPELSYATKTVSSDFYSFNI</sequence>
<name>A0A6C0KPD4_9ZZZZ</name>
<keyword evidence="5" id="KW-1133">Transmembrane helix</keyword>
<dbReference type="PANTHER" id="PTHR10336:SF36">
    <property type="entry name" value="1-PHOSPHATIDYLINOSITOL 4,5-BISPHOSPHATE PHOSPHODIESTERASE BETA-4"/>
    <property type="match status" value="1"/>
</dbReference>
<dbReference type="InterPro" id="IPR017946">
    <property type="entry name" value="PLC-like_Pdiesterase_TIM-brl"/>
</dbReference>
<dbReference type="PROSITE" id="PS50008">
    <property type="entry name" value="PIPLC_Y_DOMAIN"/>
    <property type="match status" value="1"/>
</dbReference>
<protein>
    <recommendedName>
        <fullName evidence="1">phosphoinositide phospholipase C</fullName>
        <ecNumber evidence="1">3.1.4.11</ecNumber>
    </recommendedName>
</protein>
<dbReference type="PANTHER" id="PTHR10336">
    <property type="entry name" value="PHOSPHOINOSITIDE-SPECIFIC PHOSPHOLIPASE C FAMILY PROTEIN"/>
    <property type="match status" value="1"/>
</dbReference>
<dbReference type="Pfam" id="PF00387">
    <property type="entry name" value="PI-PLC-Y"/>
    <property type="match status" value="1"/>
</dbReference>
<dbReference type="InterPro" id="IPR000909">
    <property type="entry name" value="PLipase_C_PInositol-sp_X_dom"/>
</dbReference>
<dbReference type="GO" id="GO:0016042">
    <property type="term" value="P:lipid catabolic process"/>
    <property type="evidence" value="ECO:0007669"/>
    <property type="project" value="UniProtKB-KW"/>
</dbReference>